<keyword evidence="1" id="KW-1133">Transmembrane helix</keyword>
<evidence type="ECO:0000256" key="1">
    <source>
        <dbReference type="SAM" id="Phobius"/>
    </source>
</evidence>
<feature type="transmembrane region" description="Helical" evidence="1">
    <location>
        <begin position="36"/>
        <end position="54"/>
    </location>
</feature>
<organism evidence="3 4">
    <name type="scientific">Actinokineospora globicatena</name>
    <dbReference type="NCBI Taxonomy" id="103729"/>
    <lineage>
        <taxon>Bacteria</taxon>
        <taxon>Bacillati</taxon>
        <taxon>Actinomycetota</taxon>
        <taxon>Actinomycetes</taxon>
        <taxon>Pseudonocardiales</taxon>
        <taxon>Pseudonocardiaceae</taxon>
        <taxon>Actinokineospora</taxon>
    </lineage>
</organism>
<feature type="chain" id="PRO_5040997595" evidence="2">
    <location>
        <begin position="21"/>
        <end position="84"/>
    </location>
</feature>
<protein>
    <submittedName>
        <fullName evidence="3">Uncharacterized protein</fullName>
    </submittedName>
</protein>
<keyword evidence="1" id="KW-0472">Membrane</keyword>
<dbReference type="Proteomes" id="UP001165042">
    <property type="component" value="Unassembled WGS sequence"/>
</dbReference>
<gene>
    <name evidence="3" type="ORF">Aglo03_39790</name>
</gene>
<accession>A0A9W6QR16</accession>
<keyword evidence="4" id="KW-1185">Reference proteome</keyword>
<dbReference type="EMBL" id="BSSD01000006">
    <property type="protein sequence ID" value="GLW93163.1"/>
    <property type="molecule type" value="Genomic_DNA"/>
</dbReference>
<reference evidence="3" key="1">
    <citation type="submission" date="2023-02" db="EMBL/GenBank/DDBJ databases">
        <title>Actinokineospora globicatena NBRC 15670.</title>
        <authorList>
            <person name="Ichikawa N."/>
            <person name="Sato H."/>
            <person name="Tonouchi N."/>
        </authorList>
    </citation>
    <scope>NUCLEOTIDE SEQUENCE</scope>
    <source>
        <strain evidence="3">NBRC 15670</strain>
    </source>
</reference>
<evidence type="ECO:0000313" key="3">
    <source>
        <dbReference type="EMBL" id="GLW93163.1"/>
    </source>
</evidence>
<sequence length="84" mass="9081">MFRYSTLAAAVLMASPSLWAAFVMSTLDPTDAIIRLLIAVPIAAILLSIPRAAFDRYARTIPAKEMPASPTMLQATTTRADREG</sequence>
<proteinExistence type="predicted"/>
<name>A0A9W6QR16_9PSEU</name>
<dbReference type="AlphaFoldDB" id="A0A9W6QR16"/>
<keyword evidence="1" id="KW-0812">Transmembrane</keyword>
<keyword evidence="2" id="KW-0732">Signal</keyword>
<feature type="signal peptide" evidence="2">
    <location>
        <begin position="1"/>
        <end position="20"/>
    </location>
</feature>
<evidence type="ECO:0000256" key="2">
    <source>
        <dbReference type="SAM" id="SignalP"/>
    </source>
</evidence>
<dbReference type="RefSeq" id="WP_285611535.1">
    <property type="nucleotide sequence ID" value="NZ_BSSD01000006.1"/>
</dbReference>
<comment type="caution">
    <text evidence="3">The sequence shown here is derived from an EMBL/GenBank/DDBJ whole genome shotgun (WGS) entry which is preliminary data.</text>
</comment>
<evidence type="ECO:0000313" key="4">
    <source>
        <dbReference type="Proteomes" id="UP001165042"/>
    </source>
</evidence>